<sequence length="189" mass="21899">MHKNTKAIETRYKGYRFRTRLEARWAVFFDALGVRWEYEKEGFELSTGDLYLPDFWLPDDKLWVEVKGEQPDDRYHGMLSDFSEDMNCAVLLVVGIPWENQACLFARDSTDCGAGCYDNKRVDIFAVDKGRLQLMTDKDSRVDRDRVVYADFWESILDIGYMPDPIILPIVGMAIDVAKSARFELGETL</sequence>
<dbReference type="AlphaFoldDB" id="A0A1M5QIV2"/>
<accession>A0A1M5QIV2</accession>
<name>A0A1M5QIV2_9FIRM</name>
<dbReference type="EMBL" id="FQXJ01000003">
    <property type="protein sequence ID" value="SHH14052.1"/>
    <property type="molecule type" value="Genomic_DNA"/>
</dbReference>
<evidence type="ECO:0000313" key="2">
    <source>
        <dbReference type="Proteomes" id="UP000183954"/>
    </source>
</evidence>
<gene>
    <name evidence="1" type="ORF">SAMN02746098_00277</name>
</gene>
<dbReference type="Gene3D" id="3.40.91.30">
    <property type="match status" value="1"/>
</dbReference>
<dbReference type="RefSeq" id="WP_052693031.1">
    <property type="nucleotide sequence ID" value="NZ_FQXJ01000003.1"/>
</dbReference>
<evidence type="ECO:0000313" key="1">
    <source>
        <dbReference type="EMBL" id="SHH14052.1"/>
    </source>
</evidence>
<dbReference type="Proteomes" id="UP000183954">
    <property type="component" value="Unassembled WGS sequence"/>
</dbReference>
<keyword evidence="2" id="KW-1185">Reference proteome</keyword>
<proteinExistence type="predicted"/>
<reference evidence="2" key="1">
    <citation type="submission" date="2016-11" db="EMBL/GenBank/DDBJ databases">
        <authorList>
            <person name="Varghese N."/>
            <person name="Submissions S."/>
        </authorList>
    </citation>
    <scope>NUCLEOTIDE SEQUENCE [LARGE SCALE GENOMIC DNA]</scope>
    <source>
        <strain evidence="2">DSM 15449</strain>
    </source>
</reference>
<dbReference type="OrthoDB" id="1667101at2"/>
<protein>
    <submittedName>
        <fullName evidence="1">Uncharacterized protein</fullName>
    </submittedName>
</protein>
<dbReference type="STRING" id="1121420.SAMN02746098_00277"/>
<organism evidence="1 2">
    <name type="scientific">Desulfosporosinus lacus DSM 15449</name>
    <dbReference type="NCBI Taxonomy" id="1121420"/>
    <lineage>
        <taxon>Bacteria</taxon>
        <taxon>Bacillati</taxon>
        <taxon>Bacillota</taxon>
        <taxon>Clostridia</taxon>
        <taxon>Eubacteriales</taxon>
        <taxon>Desulfitobacteriaceae</taxon>
        <taxon>Desulfosporosinus</taxon>
    </lineage>
</organism>